<dbReference type="AlphaFoldDB" id="A0A9W8BA58"/>
<evidence type="ECO:0000313" key="3">
    <source>
        <dbReference type="Proteomes" id="UP001151582"/>
    </source>
</evidence>
<reference evidence="2" key="1">
    <citation type="submission" date="2022-07" db="EMBL/GenBank/DDBJ databases">
        <title>Phylogenomic reconstructions and comparative analyses of Kickxellomycotina fungi.</title>
        <authorList>
            <person name="Reynolds N.K."/>
            <person name="Stajich J.E."/>
            <person name="Barry K."/>
            <person name="Grigoriev I.V."/>
            <person name="Crous P."/>
            <person name="Smith M.E."/>
        </authorList>
    </citation>
    <scope>NUCLEOTIDE SEQUENCE</scope>
    <source>
        <strain evidence="2">RSA 567</strain>
    </source>
</reference>
<dbReference type="OrthoDB" id="10371599at2759"/>
<keyword evidence="3" id="KW-1185">Reference proteome</keyword>
<comment type="caution">
    <text evidence="2">The sequence shown here is derived from an EMBL/GenBank/DDBJ whole genome shotgun (WGS) entry which is preliminary data.</text>
</comment>
<name>A0A9W8BA58_9FUNG</name>
<organism evidence="2 3">
    <name type="scientific">Dimargaris verticillata</name>
    <dbReference type="NCBI Taxonomy" id="2761393"/>
    <lineage>
        <taxon>Eukaryota</taxon>
        <taxon>Fungi</taxon>
        <taxon>Fungi incertae sedis</taxon>
        <taxon>Zoopagomycota</taxon>
        <taxon>Kickxellomycotina</taxon>
        <taxon>Dimargaritomycetes</taxon>
        <taxon>Dimargaritales</taxon>
        <taxon>Dimargaritaceae</taxon>
        <taxon>Dimargaris</taxon>
    </lineage>
</organism>
<feature type="signal peptide" evidence="1">
    <location>
        <begin position="1"/>
        <end position="19"/>
    </location>
</feature>
<gene>
    <name evidence="2" type="ORF">H4R34_002077</name>
</gene>
<sequence>MHLSFGIVTVALLWASTRGLPADFNGEASTRQTVGTNPRSSLSGALGAYQELNQATIGIRPLSTAERVGLSLAPAHLELRTMLARFVGNMYSLSIIDIATSSLSVSHVYQPSDFEFVNLHRLPDAVFAQAFPMAWAAYVGDIDAVKSYLHHTWKFKDHWLLQEQFNTILPKPYIELIPDGVFESPSSLACWVYRNLAIQVTSELVYILLGSQQLDALHLFLAFLGNAMSEIVQKQMAALAVLLAAEHMPPVASLVYDENEPFLGELKRILLPCARCLEFTTAADQLAKWVPASESAQSWSTERCLQVLSVPGSFTRFDKANEVEVLVVAADWTRQQVQR</sequence>
<evidence type="ECO:0000313" key="2">
    <source>
        <dbReference type="EMBL" id="KAJ1981445.1"/>
    </source>
</evidence>
<evidence type="ECO:0000256" key="1">
    <source>
        <dbReference type="SAM" id="SignalP"/>
    </source>
</evidence>
<dbReference type="Proteomes" id="UP001151582">
    <property type="component" value="Unassembled WGS sequence"/>
</dbReference>
<accession>A0A9W8BA58</accession>
<feature type="chain" id="PRO_5040766315" evidence="1">
    <location>
        <begin position="20"/>
        <end position="339"/>
    </location>
</feature>
<keyword evidence="1" id="KW-0732">Signal</keyword>
<dbReference type="EMBL" id="JANBQB010000125">
    <property type="protein sequence ID" value="KAJ1981445.1"/>
    <property type="molecule type" value="Genomic_DNA"/>
</dbReference>
<protein>
    <submittedName>
        <fullName evidence="2">Uncharacterized protein</fullName>
    </submittedName>
</protein>
<proteinExistence type="predicted"/>